<accession>A0AAF0E1K0</accession>
<dbReference type="AlphaFoldDB" id="A0AAF0E1K0"/>
<evidence type="ECO:0000313" key="2">
    <source>
        <dbReference type="Proteomes" id="UP001214603"/>
    </source>
</evidence>
<gene>
    <name evidence="1" type="ORF">MOBT1_001551</name>
</gene>
<name>A0AAF0E1K0_9BASI</name>
<reference evidence="1" key="1">
    <citation type="submission" date="2023-03" db="EMBL/GenBank/DDBJ databases">
        <title>Mating type loci evolution in Malassezia.</title>
        <authorList>
            <person name="Coelho M.A."/>
        </authorList>
    </citation>
    <scope>NUCLEOTIDE SEQUENCE</scope>
    <source>
        <strain evidence="1">CBS 7876</strain>
    </source>
</reference>
<dbReference type="Proteomes" id="UP001214603">
    <property type="component" value="Chromosome 2"/>
</dbReference>
<evidence type="ECO:0000313" key="1">
    <source>
        <dbReference type="EMBL" id="WFD02864.1"/>
    </source>
</evidence>
<organism evidence="1 2">
    <name type="scientific">Malassezia obtusa</name>
    <dbReference type="NCBI Taxonomy" id="76774"/>
    <lineage>
        <taxon>Eukaryota</taxon>
        <taxon>Fungi</taxon>
        <taxon>Dikarya</taxon>
        <taxon>Basidiomycota</taxon>
        <taxon>Ustilaginomycotina</taxon>
        <taxon>Malasseziomycetes</taxon>
        <taxon>Malasseziales</taxon>
        <taxon>Malasseziaceae</taxon>
        <taxon>Malassezia</taxon>
    </lineage>
</organism>
<keyword evidence="2" id="KW-1185">Reference proteome</keyword>
<dbReference type="EMBL" id="CP119935">
    <property type="protein sequence ID" value="WFD02864.1"/>
    <property type="molecule type" value="Genomic_DNA"/>
</dbReference>
<sequence>MSEYDEPLLDARGLEEADAIEMEEAAVHRPRRYLYAPISYDQAMAQGRPWWDPRKWYVFFQEHKHILDVFRPSDKVRSAFARTRYLMSAAWPRNRMHQSILIVFALWIMVSYVSFTVDETLPEGPIDDTIFSGYAKILNEELHDVQLRPATSDGVVTQNATWNHEYCYSRGKPLRLFDAVGCRSSTSFTLDTMPNKNSMISTDTSFLYIDRGRRAPDGPLSAFMARDGERLEWPAPANVYVRTLDSNSTLAGQHKIEVNVTATFFRPAHALFQHALIAKVERGHGTQGVEIITPPVSRHAHLETHPIEFDVVVSVPRETVAGLEIDAPGATLELFTGDAQSTTSEEPATSDDIPGLFAQLFGDKKPTKHKPPAKPPVLPSEHLFGHLSAQTDVGDITLGSHIRSNSLLSLKSRKGQISLEGRASGREVEIETDASRFALAQGAELYAQTSSHIKTRSGLIYLDERARVSGVKSFAETDSGAIAGSGIWSANLTLELVTNSGLLNASVAVARPLLQNVEYEDFLHSEHGRRVSAAFRSNNGTVFVRYAEHASGVALHSSAESHGNVTVLHAPAYEGPVSVEGRTATLDHAPFPNGRHFDEQTTAVQGDLHVTKAKTYWDNSARPPLAPSTDKVPLIEEGKSVLSYGPDSVAKSHESSAIIYLTA</sequence>
<proteinExistence type="predicted"/>
<protein>
    <recommendedName>
        <fullName evidence="3">Adhesin domain-containing protein</fullName>
    </recommendedName>
</protein>
<evidence type="ECO:0008006" key="3">
    <source>
        <dbReference type="Google" id="ProtNLM"/>
    </source>
</evidence>